<dbReference type="NCBIfam" id="NF033545">
    <property type="entry name" value="transpos_IS630"/>
    <property type="match status" value="1"/>
</dbReference>
<dbReference type="OrthoDB" id="341531at2"/>
<sequence length="309" mass="34616">MPGTQPGARANAALTSKGAGGFPCRLDDVQAERLQVELEAGPAAHGWSEDQRWTLARVAELIHRLFGHRYTPRGVSYLLHRLGWSPQVPAHQAVERDEQAVARWRTEQWSRVRGRPSSWARGSSSRTRPDRTCKPGKGRTWSRRGRTPLVRVTGKGSGRVLMAGMICVRPGRETRLIYRTQTYRGRTGEKKGFRAREFADLLTSARRQLGGAPLIVVWDNASTHHAKALREFCARNSDWLTIVKLPPYAPDLNPVEGVWAHLKKSLANLAPRAIEDVAPLAKDRLRRLQRRPEVLDGFVAETGLRIDPG</sequence>
<evidence type="ECO:0000259" key="3">
    <source>
        <dbReference type="Pfam" id="PF13592"/>
    </source>
</evidence>
<dbReference type="RefSeq" id="WP_150211183.1">
    <property type="nucleotide sequence ID" value="NZ_CP029190.1"/>
</dbReference>
<reference evidence="4 5" key="1">
    <citation type="submission" date="2018-05" db="EMBL/GenBank/DDBJ databases">
        <title>Streptomyces venezuelae.</title>
        <authorList>
            <person name="Kim W."/>
            <person name="Lee N."/>
            <person name="Cho B.-K."/>
        </authorList>
    </citation>
    <scope>NUCLEOTIDE SEQUENCE [LARGE SCALE GENOMIC DNA]</scope>
    <source>
        <strain evidence="4 5">ATCC 21782</strain>
    </source>
</reference>
<dbReference type="InterPro" id="IPR025959">
    <property type="entry name" value="Winged_HTH_dom"/>
</dbReference>
<dbReference type="InterPro" id="IPR038717">
    <property type="entry name" value="Tc1-like_DDE_dom"/>
</dbReference>
<dbReference type="InterPro" id="IPR036397">
    <property type="entry name" value="RNaseH_sf"/>
</dbReference>
<evidence type="ECO:0000256" key="1">
    <source>
        <dbReference type="SAM" id="MobiDB-lite"/>
    </source>
</evidence>
<dbReference type="Proteomes" id="UP000325211">
    <property type="component" value="Chromosome"/>
</dbReference>
<organism evidence="4 5">
    <name type="scientific">Streptomyces venezuelae</name>
    <dbReference type="NCBI Taxonomy" id="54571"/>
    <lineage>
        <taxon>Bacteria</taxon>
        <taxon>Bacillati</taxon>
        <taxon>Actinomycetota</taxon>
        <taxon>Actinomycetes</taxon>
        <taxon>Kitasatosporales</taxon>
        <taxon>Streptomycetaceae</taxon>
        <taxon>Streptomyces</taxon>
    </lineage>
</organism>
<feature type="region of interest" description="Disordered" evidence="1">
    <location>
        <begin position="115"/>
        <end position="143"/>
    </location>
</feature>
<feature type="domain" description="Winged helix-turn helix" evidence="3">
    <location>
        <begin position="49"/>
        <end position="107"/>
    </location>
</feature>
<protein>
    <submittedName>
        <fullName evidence="4">IS630 family transposase</fullName>
    </submittedName>
</protein>
<feature type="domain" description="Tc1-like transposase DDE" evidence="2">
    <location>
        <begin position="137"/>
        <end position="268"/>
    </location>
</feature>
<dbReference type="GO" id="GO:0003676">
    <property type="term" value="F:nucleic acid binding"/>
    <property type="evidence" value="ECO:0007669"/>
    <property type="project" value="InterPro"/>
</dbReference>
<accession>A0A5P2DB56</accession>
<dbReference type="AlphaFoldDB" id="A0A5P2DB56"/>
<evidence type="ECO:0000313" key="4">
    <source>
        <dbReference type="EMBL" id="QES51437.1"/>
    </source>
</evidence>
<proteinExistence type="predicted"/>
<dbReference type="Pfam" id="PF13592">
    <property type="entry name" value="HTH_33"/>
    <property type="match status" value="1"/>
</dbReference>
<dbReference type="Pfam" id="PF13358">
    <property type="entry name" value="DDE_3"/>
    <property type="match status" value="1"/>
</dbReference>
<evidence type="ECO:0000313" key="5">
    <source>
        <dbReference type="Proteomes" id="UP000325211"/>
    </source>
</evidence>
<dbReference type="EMBL" id="CP029190">
    <property type="protein sequence ID" value="QES51437.1"/>
    <property type="molecule type" value="Genomic_DNA"/>
</dbReference>
<feature type="compositionally biased region" description="Basic residues" evidence="1">
    <location>
        <begin position="134"/>
        <end position="143"/>
    </location>
</feature>
<name>A0A5P2DB56_STRVZ</name>
<evidence type="ECO:0000259" key="2">
    <source>
        <dbReference type="Pfam" id="PF13358"/>
    </source>
</evidence>
<dbReference type="Gene3D" id="3.30.420.10">
    <property type="entry name" value="Ribonuclease H-like superfamily/Ribonuclease H"/>
    <property type="match status" value="1"/>
</dbReference>
<gene>
    <name evidence="4" type="ORF">DEJ50_29930</name>
</gene>
<dbReference type="InterPro" id="IPR047655">
    <property type="entry name" value="Transpos_IS630-like"/>
</dbReference>